<dbReference type="OMA" id="AENIEWE"/>
<dbReference type="Pfam" id="PF00063">
    <property type="entry name" value="Myosin_head"/>
    <property type="match status" value="1"/>
</dbReference>
<dbReference type="GO" id="GO:0016020">
    <property type="term" value="C:membrane"/>
    <property type="evidence" value="ECO:0007669"/>
    <property type="project" value="TreeGrafter"/>
</dbReference>
<feature type="domain" description="Myosin motor" evidence="5">
    <location>
        <begin position="38"/>
        <end position="763"/>
    </location>
</feature>
<dbReference type="Proteomes" id="UP000688137">
    <property type="component" value="Unassembled WGS sequence"/>
</dbReference>
<dbReference type="CDD" id="cd00124">
    <property type="entry name" value="MYSc"/>
    <property type="match status" value="1"/>
</dbReference>
<proteinExistence type="inferred from homology"/>
<dbReference type="PANTHER" id="PTHR13140">
    <property type="entry name" value="MYOSIN"/>
    <property type="match status" value="1"/>
</dbReference>
<comment type="caution">
    <text evidence="6">The sequence shown here is derived from an EMBL/GenBank/DDBJ whole genome shotgun (WGS) entry which is preliminary data.</text>
</comment>
<feature type="region of interest" description="Actin-binding" evidence="3">
    <location>
        <begin position="634"/>
        <end position="656"/>
    </location>
</feature>
<dbReference type="GO" id="GO:0000146">
    <property type="term" value="F:microfilament motor activity"/>
    <property type="evidence" value="ECO:0007669"/>
    <property type="project" value="TreeGrafter"/>
</dbReference>
<dbReference type="AlphaFoldDB" id="A0A8S1MKF1"/>
<dbReference type="PROSITE" id="PS51456">
    <property type="entry name" value="MYOSIN_MOTOR"/>
    <property type="match status" value="1"/>
</dbReference>
<accession>A0A8S1MKF1</accession>
<feature type="coiled-coil region" evidence="4">
    <location>
        <begin position="1126"/>
        <end position="1153"/>
    </location>
</feature>
<keyword evidence="3" id="KW-0518">Myosin</keyword>
<keyword evidence="4" id="KW-0175">Coiled coil</keyword>
<feature type="binding site" evidence="3">
    <location>
        <begin position="149"/>
        <end position="156"/>
    </location>
    <ligand>
        <name>ATP</name>
        <dbReference type="ChEBI" id="CHEBI:30616"/>
    </ligand>
</feature>
<dbReference type="GO" id="GO:0051015">
    <property type="term" value="F:actin filament binding"/>
    <property type="evidence" value="ECO:0007669"/>
    <property type="project" value="TreeGrafter"/>
</dbReference>
<name>A0A8S1MKF1_PARPR</name>
<keyword evidence="7" id="KW-1185">Reference proteome</keyword>
<protein>
    <recommendedName>
        <fullName evidence="5">Myosin motor domain-containing protein</fullName>
    </recommendedName>
</protein>
<dbReference type="EMBL" id="CAJJDM010000064">
    <property type="protein sequence ID" value="CAD8080019.1"/>
    <property type="molecule type" value="Genomic_DNA"/>
</dbReference>
<organism evidence="6 7">
    <name type="scientific">Paramecium primaurelia</name>
    <dbReference type="NCBI Taxonomy" id="5886"/>
    <lineage>
        <taxon>Eukaryota</taxon>
        <taxon>Sar</taxon>
        <taxon>Alveolata</taxon>
        <taxon>Ciliophora</taxon>
        <taxon>Intramacronucleata</taxon>
        <taxon>Oligohymenophorea</taxon>
        <taxon>Peniculida</taxon>
        <taxon>Parameciidae</taxon>
        <taxon>Paramecium</taxon>
    </lineage>
</organism>
<keyword evidence="3" id="KW-0505">Motor protein</keyword>
<comment type="similarity">
    <text evidence="3">Belongs to the TRAFAC class myosin-kinesin ATPase superfamily. Myosin family.</text>
</comment>
<sequence>MSFDDEVWVEDEKEICKIERLNEAQAATKFRVDPLAKQGIQDLLCLSDLNEFNCLHNIRIRYLKELIYTQIGSSILVSINPYVFLQNIYNQETIAYYKIKLGQHQAQLKTSVRENEFEPHLFKIAQLSYDQLFETKTKELRICSMIISGESGSGKTESTKILLRYLAAESRSGLFRTIQHGQTIEQQIFASNPVLEAFGNAKTARNDNSSRFGKFMHLYFNPDTKRVSTAKVDNYLLEKSRVVKINKQERNYHIFYQIIASQIPELKLKSPQQYEYLKGGDLSYQRNEKQEFEETDKCLDNLNFSPDQKKYIYQTLAGLLHLGNIQIEYDSIKSKLKLDDSLKLASQLLGIPNQQLEDLICKVFTSVGKEIVTKNNNLESAQSSRDTLAKHLYEKLFNWLINKINEQLLNIKSLSFSNQQQQPQLTQYMIGILDIFGFEIFTDANGLHSNSFEQLNINFTNEKLQQHFNQQMFVTEQKEYDQESIKWQQIKFPDNKKIIELIENSQISIYKMLIDQTIVLNRGDKEFLNSLKQLPKDHLVLVSDLQTAEIEPRFDKKLHRIAKFDWFCLKHFAGAVAYNVTGFVEKNRDSINSEVFKVLPNSTNPVLKEIWSNIQNDNQNMKQNNVITKFQNSLKDLLNLLNQSIPKYIRCIKPNNFKQPLTFDAQEVKRQMTCAGLMEAIQIRKAGYEIRQKHIDFIKKYQYLVNKNPKNIKNIEEMFKLLGENQQIGQFLKEQQNQLGFQIGKTKLFMKQDFREYFDNKLIEFRLKYIMKIQKQFRIYRKINIMKTKLKELHKKLIRIKRAIKRFLFKKSIKQRIILRQKINTLISKCIKCSSKMNIYYSLNQWKNRIQEIKAIEQAQLLDDVEIIGESIEFTKILKIDSYSQESDLTNKQQQQEELQQNEIKQQLETKQQEQTQILKQEGNSKGSFLKQTVQLNTQEKIKQVDQNQDQIKLQDIIQSKEMQFYEEKINTLMQEIDDEKKKRIQLEQENKQLNHSLQDVQQNDIAEDRHREQILKLEKELFKRDQIIHDLNVKLNDYSKQIKQSSSINRLSEVQDMKISQLDGQLQKKNELLKLYSDLTKSLNKGWRMKILENECLFTYFNLKTYQQKLPIYEQFQITQIVETGDLLQKQIKDLQQQISQLEQSLSKSQMNQ</sequence>
<evidence type="ECO:0000313" key="6">
    <source>
        <dbReference type="EMBL" id="CAD8080019.1"/>
    </source>
</evidence>
<dbReference type="GO" id="GO:0007015">
    <property type="term" value="P:actin filament organization"/>
    <property type="evidence" value="ECO:0007669"/>
    <property type="project" value="TreeGrafter"/>
</dbReference>
<keyword evidence="3" id="KW-0009">Actin-binding</keyword>
<evidence type="ECO:0000259" key="5">
    <source>
        <dbReference type="PROSITE" id="PS51456"/>
    </source>
</evidence>
<evidence type="ECO:0000313" key="7">
    <source>
        <dbReference type="Proteomes" id="UP000688137"/>
    </source>
</evidence>
<evidence type="ECO:0000256" key="2">
    <source>
        <dbReference type="ARBA" id="ARBA00022840"/>
    </source>
</evidence>
<dbReference type="InterPro" id="IPR001609">
    <property type="entry name" value="Myosin_head_motor_dom-like"/>
</dbReference>
<keyword evidence="2 3" id="KW-0067">ATP-binding</keyword>
<evidence type="ECO:0000256" key="4">
    <source>
        <dbReference type="SAM" id="Coils"/>
    </source>
</evidence>
<dbReference type="GO" id="GO:0016459">
    <property type="term" value="C:myosin complex"/>
    <property type="evidence" value="ECO:0007669"/>
    <property type="project" value="UniProtKB-KW"/>
</dbReference>
<gene>
    <name evidence="6" type="ORF">PPRIM_AZ9-3.1.T0630051</name>
</gene>
<reference evidence="6" key="1">
    <citation type="submission" date="2021-01" db="EMBL/GenBank/DDBJ databases">
        <authorList>
            <consortium name="Genoscope - CEA"/>
            <person name="William W."/>
        </authorList>
    </citation>
    <scope>NUCLEOTIDE SEQUENCE</scope>
</reference>
<feature type="coiled-coil region" evidence="4">
    <location>
        <begin position="963"/>
        <end position="1004"/>
    </location>
</feature>
<evidence type="ECO:0000256" key="1">
    <source>
        <dbReference type="ARBA" id="ARBA00022741"/>
    </source>
</evidence>
<dbReference type="SMART" id="SM00242">
    <property type="entry name" value="MYSc"/>
    <property type="match status" value="1"/>
</dbReference>
<dbReference type="PANTHER" id="PTHR13140:SF706">
    <property type="entry name" value="DILUTE CLASS UNCONVENTIONAL MYOSIN, ISOFORM C"/>
    <property type="match status" value="1"/>
</dbReference>
<dbReference type="GO" id="GO:0005737">
    <property type="term" value="C:cytoplasm"/>
    <property type="evidence" value="ECO:0007669"/>
    <property type="project" value="TreeGrafter"/>
</dbReference>
<keyword evidence="1 3" id="KW-0547">Nucleotide-binding</keyword>
<evidence type="ECO:0000256" key="3">
    <source>
        <dbReference type="PROSITE-ProRule" id="PRU00782"/>
    </source>
</evidence>
<dbReference type="GO" id="GO:0005524">
    <property type="term" value="F:ATP binding"/>
    <property type="evidence" value="ECO:0007669"/>
    <property type="project" value="UniProtKB-UniRule"/>
</dbReference>